<gene>
    <name evidence="3" type="ORF">H9809_11030</name>
</gene>
<evidence type="ECO:0000313" key="3">
    <source>
        <dbReference type="EMBL" id="HIZ66410.1"/>
    </source>
</evidence>
<dbReference type="InterPro" id="IPR021994">
    <property type="entry name" value="DUF3592"/>
</dbReference>
<protein>
    <submittedName>
        <fullName evidence="3">DUF3592 domain-containing protein</fullName>
    </submittedName>
</protein>
<comment type="caution">
    <text evidence="3">The sequence shown here is derived from an EMBL/GenBank/DDBJ whole genome shotgun (WGS) entry which is preliminary data.</text>
</comment>
<dbReference type="AlphaFoldDB" id="A0A9D2JSX7"/>
<evidence type="ECO:0000256" key="1">
    <source>
        <dbReference type="SAM" id="Phobius"/>
    </source>
</evidence>
<dbReference type="Pfam" id="PF12158">
    <property type="entry name" value="DUF3592"/>
    <property type="match status" value="1"/>
</dbReference>
<feature type="domain" description="DUF3592" evidence="2">
    <location>
        <begin position="46"/>
        <end position="103"/>
    </location>
</feature>
<accession>A0A9D2JSX7</accession>
<name>A0A9D2JSX7_9FIRM</name>
<dbReference type="EMBL" id="DXBG01000258">
    <property type="protein sequence ID" value="HIZ66410.1"/>
    <property type="molecule type" value="Genomic_DNA"/>
</dbReference>
<reference evidence="3" key="1">
    <citation type="journal article" date="2021" name="PeerJ">
        <title>Extensive microbial diversity within the chicken gut microbiome revealed by metagenomics and culture.</title>
        <authorList>
            <person name="Gilroy R."/>
            <person name="Ravi A."/>
            <person name="Getino M."/>
            <person name="Pursley I."/>
            <person name="Horton D.L."/>
            <person name="Alikhan N.F."/>
            <person name="Baker D."/>
            <person name="Gharbi K."/>
            <person name="Hall N."/>
            <person name="Watson M."/>
            <person name="Adriaenssens E.M."/>
            <person name="Foster-Nyarko E."/>
            <person name="Jarju S."/>
            <person name="Secka A."/>
            <person name="Antonio M."/>
            <person name="Oren A."/>
            <person name="Chaudhuri R.R."/>
            <person name="La Ragione R."/>
            <person name="Hildebrand F."/>
            <person name="Pallen M.J."/>
        </authorList>
    </citation>
    <scope>NUCLEOTIDE SEQUENCE</scope>
    <source>
        <strain evidence="3">1068</strain>
    </source>
</reference>
<organism evidence="3 4">
    <name type="scientific">Candidatus Blautia pullicola</name>
    <dbReference type="NCBI Taxonomy" id="2838498"/>
    <lineage>
        <taxon>Bacteria</taxon>
        <taxon>Bacillati</taxon>
        <taxon>Bacillota</taxon>
        <taxon>Clostridia</taxon>
        <taxon>Lachnospirales</taxon>
        <taxon>Lachnospiraceae</taxon>
        <taxon>Blautia</taxon>
    </lineage>
</organism>
<dbReference type="Proteomes" id="UP000824056">
    <property type="component" value="Unassembled WGS sequence"/>
</dbReference>
<keyword evidence="1" id="KW-0472">Membrane</keyword>
<keyword evidence="1" id="KW-0812">Transmembrane</keyword>
<feature type="transmembrane region" description="Helical" evidence="1">
    <location>
        <begin position="108"/>
        <end position="132"/>
    </location>
</feature>
<sequence>MELGLLLTLGGIGAAFWIPALVMFSITMGRKITCTAKAEAYVTGIKTKSSSDGRSYHPVYEYDVDGVHYKKVGAYLSGCVPKTGTLVTIMYNPRKPKKSYILGYDNKALKILGILFGAIGCVPIIICIYIVFSAGV</sequence>
<proteinExistence type="predicted"/>
<feature type="transmembrane region" description="Helical" evidence="1">
    <location>
        <begin position="6"/>
        <end position="27"/>
    </location>
</feature>
<reference evidence="3" key="2">
    <citation type="submission" date="2021-04" db="EMBL/GenBank/DDBJ databases">
        <authorList>
            <person name="Gilroy R."/>
        </authorList>
    </citation>
    <scope>NUCLEOTIDE SEQUENCE</scope>
    <source>
        <strain evidence="3">1068</strain>
    </source>
</reference>
<keyword evidence="1" id="KW-1133">Transmembrane helix</keyword>
<evidence type="ECO:0000259" key="2">
    <source>
        <dbReference type="Pfam" id="PF12158"/>
    </source>
</evidence>
<evidence type="ECO:0000313" key="4">
    <source>
        <dbReference type="Proteomes" id="UP000824056"/>
    </source>
</evidence>